<evidence type="ECO:0000256" key="6">
    <source>
        <dbReference type="ARBA" id="ARBA00022824"/>
    </source>
</evidence>
<evidence type="ECO:0000259" key="16">
    <source>
        <dbReference type="Pfam" id="PF16491"/>
    </source>
</evidence>
<comment type="cofactor">
    <cofactor evidence="12 13">
        <name>Zn(2+)</name>
        <dbReference type="ChEBI" id="CHEBI:29105"/>
    </cofactor>
    <text evidence="12 13">Binds 1 zinc ion per subunit.</text>
</comment>
<dbReference type="Gene3D" id="3.30.2010.10">
    <property type="entry name" value="Metalloproteases ('zincins'), catalytic domain"/>
    <property type="match status" value="1"/>
</dbReference>
<evidence type="ECO:0000256" key="11">
    <source>
        <dbReference type="PIRSR" id="PIRSR627057-1"/>
    </source>
</evidence>
<sequence>MKIFILSLIALVFVINIFMSILDLKSRKRVIAKSVSDVYDKDEYTNWRNYQKDSTTLGIVSGIVSLIITAVLFYFNIFSKIYYWTTDLTNILIFQVYLFILVISLISVFFDTVISYYDTFILEEKYGMNKTSKKLFIKDTIVKFLLKVVFFGLLLYVLNIIYVSFENPFIFFITAFSSIAVLVLLMPYLQPIFSRIFNKATSLEEGSLKDKINAYANKMNFPVENIYVIDASKRSSRSNAYFSGYGKKRRIVLYDTLISEFSEEEIVAILAHEVGHAKHKDILKRIPMSLFVIGFFLISLYIIASNKDISLAFGFTESNFLFSIMVFIEIMPLTIIIINTITNWFSRKMEYAADKYSVTTYSKEYLVSALKKLSRKNLSNLAPHPITVVINYTHPPLDKRIEAIENI</sequence>
<feature type="binding site" evidence="12">
    <location>
        <position position="272"/>
    </location>
    <ligand>
        <name>Zn(2+)</name>
        <dbReference type="ChEBI" id="CHEBI:29105"/>
        <note>catalytic</note>
    </ligand>
</feature>
<keyword evidence="9 13" id="KW-0482">Metalloprotease</keyword>
<evidence type="ECO:0000256" key="7">
    <source>
        <dbReference type="ARBA" id="ARBA00022833"/>
    </source>
</evidence>
<dbReference type="STRING" id="1318466.BN85403330"/>
<dbReference type="FunFam" id="3.30.2010.10:FF:000002">
    <property type="entry name" value="CAAX prenyl protease"/>
    <property type="match status" value="1"/>
</dbReference>
<evidence type="ECO:0000256" key="14">
    <source>
        <dbReference type="SAM" id="Phobius"/>
    </source>
</evidence>
<evidence type="ECO:0000256" key="9">
    <source>
        <dbReference type="ARBA" id="ARBA00023049"/>
    </source>
</evidence>
<keyword evidence="8 14" id="KW-1133">Transmembrane helix</keyword>
<dbReference type="GO" id="GO:0046872">
    <property type="term" value="F:metal ion binding"/>
    <property type="evidence" value="ECO:0007669"/>
    <property type="project" value="UniProtKB-KW"/>
</dbReference>
<keyword evidence="7 12" id="KW-0862">Zinc</keyword>
<dbReference type="HOGENOM" id="CLU_025947_1_0_14"/>
<evidence type="ECO:0000256" key="5">
    <source>
        <dbReference type="ARBA" id="ARBA00022801"/>
    </source>
</evidence>
<feature type="transmembrane region" description="Helical" evidence="14">
    <location>
        <begin position="169"/>
        <end position="189"/>
    </location>
</feature>
<feature type="transmembrane region" description="Helical" evidence="14">
    <location>
        <begin position="57"/>
        <end position="77"/>
    </location>
</feature>
<feature type="binding site" evidence="12">
    <location>
        <position position="276"/>
    </location>
    <ligand>
        <name>Zn(2+)</name>
        <dbReference type="ChEBI" id="CHEBI:29105"/>
        <note>catalytic</note>
    </ligand>
</feature>
<dbReference type="Pfam" id="PF16491">
    <property type="entry name" value="Peptidase_M48_N"/>
    <property type="match status" value="1"/>
</dbReference>
<dbReference type="CDD" id="cd07343">
    <property type="entry name" value="M48A_Zmpste24p_like"/>
    <property type="match status" value="1"/>
</dbReference>
<feature type="transmembrane region" description="Helical" evidence="14">
    <location>
        <begin position="286"/>
        <end position="304"/>
    </location>
</feature>
<evidence type="ECO:0000256" key="3">
    <source>
        <dbReference type="ARBA" id="ARBA00022692"/>
    </source>
</evidence>
<dbReference type="Proteomes" id="UP000032740">
    <property type="component" value="Chromosome"/>
</dbReference>
<evidence type="ECO:0000256" key="8">
    <source>
        <dbReference type="ARBA" id="ARBA00022989"/>
    </source>
</evidence>
<dbReference type="PANTHER" id="PTHR10120">
    <property type="entry name" value="CAAX PRENYL PROTEASE 1"/>
    <property type="match status" value="1"/>
</dbReference>
<feature type="transmembrane region" description="Helical" evidence="14">
    <location>
        <begin position="6"/>
        <end position="24"/>
    </location>
</feature>
<evidence type="ECO:0000259" key="15">
    <source>
        <dbReference type="Pfam" id="PF01435"/>
    </source>
</evidence>
<dbReference type="OrthoDB" id="9781930at2"/>
<feature type="transmembrane region" description="Helical" evidence="14">
    <location>
        <begin position="141"/>
        <end position="163"/>
    </location>
</feature>
<organism evidence="17 18">
    <name type="scientific">Alteracholeplasma palmae (strain ATCC 49389 / J233)</name>
    <name type="common">Acholeplasma palmae</name>
    <dbReference type="NCBI Taxonomy" id="1318466"/>
    <lineage>
        <taxon>Bacteria</taxon>
        <taxon>Bacillati</taxon>
        <taxon>Mycoplasmatota</taxon>
        <taxon>Mollicutes</taxon>
        <taxon>Acholeplasmatales</taxon>
        <taxon>Acholeplasmataceae</taxon>
        <taxon>Acholeplasma</taxon>
    </lineage>
</organism>
<dbReference type="KEGG" id="apal:BN85403330"/>
<evidence type="ECO:0000313" key="17">
    <source>
        <dbReference type="EMBL" id="CCV63910.1"/>
    </source>
</evidence>
<evidence type="ECO:0000313" key="18">
    <source>
        <dbReference type="Proteomes" id="UP000032740"/>
    </source>
</evidence>
<evidence type="ECO:0000256" key="10">
    <source>
        <dbReference type="ARBA" id="ARBA00023136"/>
    </source>
</evidence>
<dbReference type="InterPro" id="IPR001915">
    <property type="entry name" value="Peptidase_M48"/>
</dbReference>
<feature type="domain" description="Peptidase M48" evidence="15">
    <location>
        <begin position="203"/>
        <end position="406"/>
    </location>
</feature>
<dbReference type="GO" id="GO:0004222">
    <property type="term" value="F:metalloendopeptidase activity"/>
    <property type="evidence" value="ECO:0007669"/>
    <property type="project" value="InterPro"/>
</dbReference>
<feature type="domain" description="CAAX prenyl protease 1 N-terminal" evidence="16">
    <location>
        <begin position="24"/>
        <end position="193"/>
    </location>
</feature>
<protein>
    <submittedName>
        <fullName evidence="17">Putative CAAX prenyl protease 1</fullName>
    </submittedName>
</protein>
<dbReference type="GO" id="GO:0071586">
    <property type="term" value="P:CAAX-box protein processing"/>
    <property type="evidence" value="ECO:0007669"/>
    <property type="project" value="InterPro"/>
</dbReference>
<comment type="subcellular location">
    <subcellularLocation>
        <location evidence="1">Endoplasmic reticulum membrane</location>
        <topology evidence="1">Multi-pass membrane protein</topology>
    </subcellularLocation>
</comment>
<evidence type="ECO:0000256" key="2">
    <source>
        <dbReference type="ARBA" id="ARBA00022670"/>
    </source>
</evidence>
<keyword evidence="18" id="KW-1185">Reference proteome</keyword>
<dbReference type="EMBL" id="FO681347">
    <property type="protein sequence ID" value="CCV63910.1"/>
    <property type="molecule type" value="Genomic_DNA"/>
</dbReference>
<feature type="transmembrane region" description="Helical" evidence="14">
    <location>
        <begin position="97"/>
        <end position="120"/>
    </location>
</feature>
<gene>
    <name evidence="17" type="ORF">BN85403330</name>
</gene>
<dbReference type="AlphaFoldDB" id="U4KNY0"/>
<name>U4KNY0_ALTPJ</name>
<feature type="active site" evidence="11">
    <location>
        <position position="273"/>
    </location>
</feature>
<dbReference type="RefSeq" id="WP_026656231.1">
    <property type="nucleotide sequence ID" value="NC_022538.1"/>
</dbReference>
<dbReference type="Pfam" id="PF01435">
    <property type="entry name" value="Peptidase_M48"/>
    <property type="match status" value="1"/>
</dbReference>
<comment type="similarity">
    <text evidence="13">Belongs to the peptidase M48 family.</text>
</comment>
<keyword evidence="2 13" id="KW-0645">Protease</keyword>
<keyword evidence="6" id="KW-0256">Endoplasmic reticulum</keyword>
<dbReference type="InterPro" id="IPR032456">
    <property type="entry name" value="Peptidase_M48_N"/>
</dbReference>
<feature type="active site" description="Proton donor" evidence="11">
    <location>
        <position position="354"/>
    </location>
</feature>
<keyword evidence="10 14" id="KW-0472">Membrane</keyword>
<keyword evidence="4 12" id="KW-0479">Metal-binding</keyword>
<feature type="binding site" evidence="12">
    <location>
        <position position="350"/>
    </location>
    <ligand>
        <name>Zn(2+)</name>
        <dbReference type="ChEBI" id="CHEBI:29105"/>
        <note>catalytic</note>
    </ligand>
</feature>
<feature type="transmembrane region" description="Helical" evidence="14">
    <location>
        <begin position="324"/>
        <end position="345"/>
    </location>
</feature>
<dbReference type="InterPro" id="IPR027057">
    <property type="entry name" value="CAXX_Prtase_1"/>
</dbReference>
<accession>U4KNY0</accession>
<keyword evidence="3 14" id="KW-0812">Transmembrane</keyword>
<evidence type="ECO:0000256" key="1">
    <source>
        <dbReference type="ARBA" id="ARBA00004477"/>
    </source>
</evidence>
<proteinExistence type="inferred from homology"/>
<reference evidence="17 18" key="1">
    <citation type="journal article" date="2013" name="J. Mol. Microbiol. Biotechnol.">
        <title>Analysis of the Complete Genomes of Acholeplasma brassicae , A. palmae and A. laidlawii and Their Comparison to the Obligate Parasites from ' Candidatus Phytoplasma'.</title>
        <authorList>
            <person name="Kube M."/>
            <person name="Siewert C."/>
            <person name="Migdoll A.M."/>
            <person name="Duduk B."/>
            <person name="Holz S."/>
            <person name="Rabus R."/>
            <person name="Seemuller E."/>
            <person name="Mitrovic J."/>
            <person name="Muller I."/>
            <person name="Buttner C."/>
            <person name="Reinhardt R."/>
        </authorList>
    </citation>
    <scope>NUCLEOTIDE SEQUENCE [LARGE SCALE GENOMIC DNA]</scope>
    <source>
        <strain evidence="17 18">J233</strain>
    </source>
</reference>
<evidence type="ECO:0000256" key="4">
    <source>
        <dbReference type="ARBA" id="ARBA00022723"/>
    </source>
</evidence>
<evidence type="ECO:0000256" key="13">
    <source>
        <dbReference type="RuleBase" id="RU003983"/>
    </source>
</evidence>
<evidence type="ECO:0000256" key="12">
    <source>
        <dbReference type="PIRSR" id="PIRSR627057-2"/>
    </source>
</evidence>
<keyword evidence="5 13" id="KW-0378">Hydrolase</keyword>